<feature type="transmembrane region" description="Helical" evidence="2">
    <location>
        <begin position="15"/>
        <end position="37"/>
    </location>
</feature>
<reference evidence="3 4" key="1">
    <citation type="submission" date="2019-02" db="EMBL/GenBank/DDBJ databases">
        <title>Deep-cultivation of Planctomycetes and their phenomic and genomic characterization uncovers novel biology.</title>
        <authorList>
            <person name="Wiegand S."/>
            <person name="Jogler M."/>
            <person name="Boedeker C."/>
            <person name="Pinto D."/>
            <person name="Vollmers J."/>
            <person name="Rivas-Marin E."/>
            <person name="Kohn T."/>
            <person name="Peeters S.H."/>
            <person name="Heuer A."/>
            <person name="Rast P."/>
            <person name="Oberbeckmann S."/>
            <person name="Bunk B."/>
            <person name="Jeske O."/>
            <person name="Meyerdierks A."/>
            <person name="Storesund J.E."/>
            <person name="Kallscheuer N."/>
            <person name="Luecker S."/>
            <person name="Lage O.M."/>
            <person name="Pohl T."/>
            <person name="Merkel B.J."/>
            <person name="Hornburger P."/>
            <person name="Mueller R.-W."/>
            <person name="Bruemmer F."/>
            <person name="Labrenz M."/>
            <person name="Spormann A.M."/>
            <person name="Op den Camp H."/>
            <person name="Overmann J."/>
            <person name="Amann R."/>
            <person name="Jetten M.S.M."/>
            <person name="Mascher T."/>
            <person name="Medema M.H."/>
            <person name="Devos D.P."/>
            <person name="Kaster A.-K."/>
            <person name="Ovreas L."/>
            <person name="Rohde M."/>
            <person name="Galperin M.Y."/>
            <person name="Jogler C."/>
        </authorList>
    </citation>
    <scope>NUCLEOTIDE SEQUENCE [LARGE SCALE GENOMIC DNA]</scope>
    <source>
        <strain evidence="3 4">Pan265</strain>
    </source>
</reference>
<accession>A0A518BWF9</accession>
<evidence type="ECO:0000313" key="4">
    <source>
        <dbReference type="Proteomes" id="UP000320386"/>
    </source>
</evidence>
<dbReference type="Proteomes" id="UP000320386">
    <property type="component" value="Chromosome"/>
</dbReference>
<gene>
    <name evidence="3" type="ORF">Pan265_11570</name>
</gene>
<evidence type="ECO:0000256" key="2">
    <source>
        <dbReference type="SAM" id="Phobius"/>
    </source>
</evidence>
<dbReference type="AlphaFoldDB" id="A0A518BWF9"/>
<name>A0A518BWF9_9BACT</name>
<dbReference type="KEGG" id="mcad:Pan265_11570"/>
<keyword evidence="4" id="KW-1185">Reference proteome</keyword>
<organism evidence="3 4">
    <name type="scientific">Mucisphaera calidilacus</name>
    <dbReference type="NCBI Taxonomy" id="2527982"/>
    <lineage>
        <taxon>Bacteria</taxon>
        <taxon>Pseudomonadati</taxon>
        <taxon>Planctomycetota</taxon>
        <taxon>Phycisphaerae</taxon>
        <taxon>Phycisphaerales</taxon>
        <taxon>Phycisphaeraceae</taxon>
        <taxon>Mucisphaera</taxon>
    </lineage>
</organism>
<keyword evidence="2" id="KW-0812">Transmembrane</keyword>
<feature type="region of interest" description="Disordered" evidence="1">
    <location>
        <begin position="140"/>
        <end position="216"/>
    </location>
</feature>
<keyword evidence="2" id="KW-0472">Membrane</keyword>
<protein>
    <submittedName>
        <fullName evidence="3">Uncharacterized protein</fullName>
    </submittedName>
</protein>
<evidence type="ECO:0000313" key="3">
    <source>
        <dbReference type="EMBL" id="QDU71308.1"/>
    </source>
</evidence>
<keyword evidence="2" id="KW-1133">Transmembrane helix</keyword>
<proteinExistence type="predicted"/>
<sequence>MNLHVLLADERLRKYGIPTGAALLAILSLCVGSYLWWSMQMPAMPETPDDVRAMLEDSRLRHLSPDRREAYAQKAFAIVSSMEGDQRGELFGALRENQMARDNMRMMMQQMMVDRARAYALADEAEREQILADSVERMRAMRPPGGGRPEGGRPEGNRGGGGDRQSRFMDRAATGNPQHGQMMREFFQAMREYREKNNIEGGRGGGAGRGDLNKPA</sequence>
<dbReference type="EMBL" id="CP036280">
    <property type="protein sequence ID" value="QDU71308.1"/>
    <property type="molecule type" value="Genomic_DNA"/>
</dbReference>
<evidence type="ECO:0000256" key="1">
    <source>
        <dbReference type="SAM" id="MobiDB-lite"/>
    </source>
</evidence>
<dbReference type="RefSeq" id="WP_145445462.1">
    <property type="nucleotide sequence ID" value="NZ_CP036280.1"/>
</dbReference>